<reference evidence="7 8" key="1">
    <citation type="submission" date="2023-02" db="EMBL/GenBank/DDBJ databases">
        <title>Devosia algicola sp. nov., isolated from the phycosphere of marine algae.</title>
        <authorList>
            <person name="Kim J.M."/>
            <person name="Lee J.K."/>
            <person name="Choi B.J."/>
            <person name="Bayburt H."/>
            <person name="Jeon C.O."/>
        </authorList>
    </citation>
    <scope>NUCLEOTIDE SEQUENCE [LARGE SCALE GENOMIC DNA]</scope>
    <source>
        <strain evidence="7 8">G20-9</strain>
    </source>
</reference>
<keyword evidence="2" id="KW-0285">Flavoprotein</keyword>
<proteinExistence type="inferred from homology"/>
<comment type="similarity">
    <text evidence="5">Belongs to the L2HGDH family.</text>
</comment>
<evidence type="ECO:0000259" key="6">
    <source>
        <dbReference type="Pfam" id="PF01266"/>
    </source>
</evidence>
<keyword evidence="4 7" id="KW-0560">Oxidoreductase</keyword>
<dbReference type="Gene3D" id="3.50.50.60">
    <property type="entry name" value="FAD/NAD(P)-binding domain"/>
    <property type="match status" value="1"/>
</dbReference>
<comment type="cofactor">
    <cofactor evidence="1">
        <name>FAD</name>
        <dbReference type="ChEBI" id="CHEBI:57692"/>
    </cofactor>
</comment>
<evidence type="ECO:0000256" key="4">
    <source>
        <dbReference type="ARBA" id="ARBA00023002"/>
    </source>
</evidence>
<name>A0ABY7YNP6_9HYPH</name>
<dbReference type="EMBL" id="CP118246">
    <property type="protein sequence ID" value="WDR02664.1"/>
    <property type="molecule type" value="Genomic_DNA"/>
</dbReference>
<evidence type="ECO:0000256" key="1">
    <source>
        <dbReference type="ARBA" id="ARBA00001974"/>
    </source>
</evidence>
<evidence type="ECO:0000256" key="2">
    <source>
        <dbReference type="ARBA" id="ARBA00022630"/>
    </source>
</evidence>
<dbReference type="InterPro" id="IPR036188">
    <property type="entry name" value="FAD/NAD-bd_sf"/>
</dbReference>
<feature type="domain" description="FAD dependent oxidoreductase" evidence="6">
    <location>
        <begin position="4"/>
        <end position="391"/>
    </location>
</feature>
<keyword evidence="8" id="KW-1185">Reference proteome</keyword>
<evidence type="ECO:0000256" key="3">
    <source>
        <dbReference type="ARBA" id="ARBA00022827"/>
    </source>
</evidence>
<evidence type="ECO:0000313" key="8">
    <source>
        <dbReference type="Proteomes" id="UP001220530"/>
    </source>
</evidence>
<sequence>MVFDYCVIGGGIVGLASAAKILEARPGASLLLVEKEARLAAHQTGHNSGVIHAGIYYQPGSLKATLCRAGAEMTMAFCAAHDIAYKQCGKLIVATSTDELGRMAALYERAVTNGLTLTRLDRAELKRAEPAISGMGALLSPKTGIVDYSQICEKLGEIIRAAGADIQLSTGIDRIMETASAVEIGSGDQSWSARRLIVCGGLQADRLARLAGIDIDFRVVPFRGEYYRLKPEKSGIIKHLIYPVPDPDLPFLGIHLTRMIDGSVTVGPNAVVGLAREKYAKFSVDARDALDTVAFGGFWRLVAGNTKHALHELYGSISKGGYLKECQKYCPSLERDDLLPYPAGIRAQVVTNKGGIVHDFLLKQTNRMLHVCNAPSPAATSALPIGAMIADKIMLPA</sequence>
<keyword evidence="3" id="KW-0274">FAD</keyword>
<dbReference type="NCBIfam" id="NF008726">
    <property type="entry name" value="PRK11728.1"/>
    <property type="match status" value="1"/>
</dbReference>
<dbReference type="PANTHER" id="PTHR43104">
    <property type="entry name" value="L-2-HYDROXYGLUTARATE DEHYDROGENASE, MITOCHONDRIAL"/>
    <property type="match status" value="1"/>
</dbReference>
<dbReference type="EC" id="1.1.3.-" evidence="7"/>
<dbReference type="SUPFAM" id="SSF51905">
    <property type="entry name" value="FAD/NAD(P)-binding domain"/>
    <property type="match status" value="1"/>
</dbReference>
<protein>
    <submittedName>
        <fullName evidence="7">L-2-hydroxyglutarate oxidase</fullName>
        <ecNumber evidence="7">1.1.3.-</ecNumber>
    </submittedName>
</protein>
<dbReference type="RefSeq" id="WP_282219066.1">
    <property type="nucleotide sequence ID" value="NZ_CP118246.1"/>
</dbReference>
<dbReference type="Gene3D" id="3.30.9.10">
    <property type="entry name" value="D-Amino Acid Oxidase, subunit A, domain 2"/>
    <property type="match status" value="1"/>
</dbReference>
<dbReference type="PANTHER" id="PTHR43104:SF2">
    <property type="entry name" value="L-2-HYDROXYGLUTARATE DEHYDROGENASE, MITOCHONDRIAL"/>
    <property type="match status" value="1"/>
</dbReference>
<dbReference type="GO" id="GO:0016491">
    <property type="term" value="F:oxidoreductase activity"/>
    <property type="evidence" value="ECO:0007669"/>
    <property type="project" value="UniProtKB-KW"/>
</dbReference>
<organism evidence="7 8">
    <name type="scientific">Devosia algicola</name>
    <dbReference type="NCBI Taxonomy" id="3026418"/>
    <lineage>
        <taxon>Bacteria</taxon>
        <taxon>Pseudomonadati</taxon>
        <taxon>Pseudomonadota</taxon>
        <taxon>Alphaproteobacteria</taxon>
        <taxon>Hyphomicrobiales</taxon>
        <taxon>Devosiaceae</taxon>
        <taxon>Devosia</taxon>
    </lineage>
</organism>
<dbReference type="Proteomes" id="UP001220530">
    <property type="component" value="Chromosome"/>
</dbReference>
<evidence type="ECO:0000313" key="7">
    <source>
        <dbReference type="EMBL" id="WDR02664.1"/>
    </source>
</evidence>
<dbReference type="Pfam" id="PF01266">
    <property type="entry name" value="DAO"/>
    <property type="match status" value="1"/>
</dbReference>
<dbReference type="InterPro" id="IPR006076">
    <property type="entry name" value="FAD-dep_OxRdtase"/>
</dbReference>
<accession>A0ABY7YNP6</accession>
<gene>
    <name evidence="7" type="primary">lhgO</name>
    <name evidence="7" type="ORF">PSQ19_19175</name>
</gene>
<evidence type="ECO:0000256" key="5">
    <source>
        <dbReference type="ARBA" id="ARBA00037941"/>
    </source>
</evidence>